<dbReference type="InterPro" id="IPR024752">
    <property type="entry name" value="Myb/SANT-like_dom"/>
</dbReference>
<accession>A0ABD3JGE1</accession>
<dbReference type="Pfam" id="PF12776">
    <property type="entry name" value="Myb_DNA-bind_3"/>
    <property type="match status" value="1"/>
</dbReference>
<organism evidence="2 3">
    <name type="scientific">Eucalyptus globulus</name>
    <name type="common">Tasmanian blue gum</name>
    <dbReference type="NCBI Taxonomy" id="34317"/>
    <lineage>
        <taxon>Eukaryota</taxon>
        <taxon>Viridiplantae</taxon>
        <taxon>Streptophyta</taxon>
        <taxon>Embryophyta</taxon>
        <taxon>Tracheophyta</taxon>
        <taxon>Spermatophyta</taxon>
        <taxon>Magnoliopsida</taxon>
        <taxon>eudicotyledons</taxon>
        <taxon>Gunneridae</taxon>
        <taxon>Pentapetalae</taxon>
        <taxon>rosids</taxon>
        <taxon>malvids</taxon>
        <taxon>Myrtales</taxon>
        <taxon>Myrtaceae</taxon>
        <taxon>Myrtoideae</taxon>
        <taxon>Eucalypteae</taxon>
        <taxon>Eucalyptus</taxon>
    </lineage>
</organism>
<name>A0ABD3JGE1_EUCGL</name>
<dbReference type="EMBL" id="JBJKBG010000008">
    <property type="protein sequence ID" value="KAL3726343.1"/>
    <property type="molecule type" value="Genomic_DNA"/>
</dbReference>
<gene>
    <name evidence="2" type="ORF">ACJRO7_031262</name>
</gene>
<reference evidence="2 3" key="1">
    <citation type="submission" date="2024-11" db="EMBL/GenBank/DDBJ databases">
        <title>Chromosome-level genome assembly of Eucalyptus globulus Labill. provides insights into its genome evolution.</title>
        <authorList>
            <person name="Li X."/>
        </authorList>
    </citation>
    <scope>NUCLEOTIDE SEQUENCE [LARGE SCALE GENOMIC DNA]</scope>
    <source>
        <strain evidence="2">CL2024</strain>
        <tissue evidence="2">Fresh tender leaves</tissue>
    </source>
</reference>
<dbReference type="PANTHER" id="PTHR31704:SF37">
    <property type="entry name" value="HEAT SHOCK PROTEIN"/>
    <property type="match status" value="1"/>
</dbReference>
<comment type="caution">
    <text evidence="2">The sequence shown here is derived from an EMBL/GenBank/DDBJ whole genome shotgun (WGS) entry which is preliminary data.</text>
</comment>
<keyword evidence="3" id="KW-1185">Reference proteome</keyword>
<dbReference type="AlphaFoldDB" id="A0ABD3JGE1"/>
<evidence type="ECO:0000313" key="2">
    <source>
        <dbReference type="EMBL" id="KAL3726343.1"/>
    </source>
</evidence>
<evidence type="ECO:0000313" key="3">
    <source>
        <dbReference type="Proteomes" id="UP001634007"/>
    </source>
</evidence>
<dbReference type="Proteomes" id="UP001634007">
    <property type="component" value="Unassembled WGS sequence"/>
</dbReference>
<evidence type="ECO:0000259" key="1">
    <source>
        <dbReference type="Pfam" id="PF12776"/>
    </source>
</evidence>
<proteinExistence type="predicted"/>
<sequence>MASSTKEKAYWTVEDVETFCKLCVEQIDKGNRPATNKRDGWTIIINKFKELRGKKYDKIKMKSKWDNLKEEWKRWRTLVYSETGLGWDPRKKTIYASDEWWESKIQANPKVKVFRTKGIPLDLEVLLDRMFRDTVATGGITWNPAQGLCVDENIDATQTNIDDAIGSTDDNLECDARKRVAQTSTRETRGKKAKNLSSAQLLGSQINRLCSAVESRSANRSADAIASRAYEEFGPYKDLISMLDAIPEIVQDEKLYFFAIKHFKDKVDNRQVFMSLSTDALRVKYLKFEIEELNHN</sequence>
<dbReference type="PANTHER" id="PTHR31704">
    <property type="entry name" value="MYB/SANT-LIKE DNA-BINDING DOMAIN PROTEIN-RELATED"/>
    <property type="match status" value="1"/>
</dbReference>
<protein>
    <recommendedName>
        <fullName evidence="1">Myb/SANT-like domain-containing protein</fullName>
    </recommendedName>
</protein>
<feature type="domain" description="Myb/SANT-like" evidence="1">
    <location>
        <begin position="10"/>
        <end position="102"/>
    </location>
</feature>